<dbReference type="EMBL" id="JABCRI010000008">
    <property type="protein sequence ID" value="KAF8402364.1"/>
    <property type="molecule type" value="Genomic_DNA"/>
</dbReference>
<accession>A0A835DJJ7</accession>
<proteinExistence type="predicted"/>
<dbReference type="OrthoDB" id="10486058at2759"/>
<evidence type="ECO:0000313" key="2">
    <source>
        <dbReference type="Proteomes" id="UP000655225"/>
    </source>
</evidence>
<name>A0A835DJJ7_TETSI</name>
<gene>
    <name evidence="1" type="ORF">HHK36_013318</name>
</gene>
<sequence>MTRNLLKAGKLPVLKSDIRLGSVITFAASNLVWTHASSCSSVLCGCSGAICCLKPAFVADIDEDLCSLNFCGHQYRLVCAAFVTVFHLEKTTKIRSSSTPHWEVVTLLDDVQRLSLACGNLVFCFIPKLADSEPHSNAQWALSETINSFNSICSLFPLVALSRAENLVSMYSGDLVSSGFYVLR</sequence>
<evidence type="ECO:0000313" key="1">
    <source>
        <dbReference type="EMBL" id="KAF8402364.1"/>
    </source>
</evidence>
<keyword evidence="2" id="KW-1185">Reference proteome</keyword>
<organism evidence="1 2">
    <name type="scientific">Tetracentron sinense</name>
    <name type="common">Spur-leaf</name>
    <dbReference type="NCBI Taxonomy" id="13715"/>
    <lineage>
        <taxon>Eukaryota</taxon>
        <taxon>Viridiplantae</taxon>
        <taxon>Streptophyta</taxon>
        <taxon>Embryophyta</taxon>
        <taxon>Tracheophyta</taxon>
        <taxon>Spermatophyta</taxon>
        <taxon>Magnoliopsida</taxon>
        <taxon>Trochodendrales</taxon>
        <taxon>Trochodendraceae</taxon>
        <taxon>Tetracentron</taxon>
    </lineage>
</organism>
<dbReference type="AlphaFoldDB" id="A0A835DJJ7"/>
<reference evidence="1 2" key="1">
    <citation type="submission" date="2020-04" db="EMBL/GenBank/DDBJ databases">
        <title>Plant Genome Project.</title>
        <authorList>
            <person name="Zhang R.-G."/>
        </authorList>
    </citation>
    <scope>NUCLEOTIDE SEQUENCE [LARGE SCALE GENOMIC DNA]</scope>
    <source>
        <strain evidence="1">YNK0</strain>
        <tissue evidence="1">Leaf</tissue>
    </source>
</reference>
<comment type="caution">
    <text evidence="1">The sequence shown here is derived from an EMBL/GenBank/DDBJ whole genome shotgun (WGS) entry which is preliminary data.</text>
</comment>
<protein>
    <submittedName>
        <fullName evidence="1">Uncharacterized protein</fullName>
    </submittedName>
</protein>
<dbReference type="Proteomes" id="UP000655225">
    <property type="component" value="Unassembled WGS sequence"/>
</dbReference>